<accession>A0A392R6V5</accession>
<feature type="non-terminal residue" evidence="2">
    <location>
        <position position="1"/>
    </location>
</feature>
<sequence>FLFVTVGGRSGGLLMFGSDTVFFAVVVRCSGDGFGGVVWSVAVTVVVLAVFVAHCVISGGG</sequence>
<keyword evidence="1" id="KW-0472">Membrane</keyword>
<evidence type="ECO:0000256" key="1">
    <source>
        <dbReference type="SAM" id="Phobius"/>
    </source>
</evidence>
<protein>
    <submittedName>
        <fullName evidence="2">Uncharacterized protein</fullName>
    </submittedName>
</protein>
<feature type="transmembrane region" description="Helical" evidence="1">
    <location>
        <begin position="37"/>
        <end position="57"/>
    </location>
</feature>
<keyword evidence="3" id="KW-1185">Reference proteome</keyword>
<dbReference type="EMBL" id="LXQA010188345">
    <property type="protein sequence ID" value="MCI31596.1"/>
    <property type="molecule type" value="Genomic_DNA"/>
</dbReference>
<name>A0A392R6V5_9FABA</name>
<evidence type="ECO:0000313" key="3">
    <source>
        <dbReference type="Proteomes" id="UP000265520"/>
    </source>
</evidence>
<dbReference type="Proteomes" id="UP000265520">
    <property type="component" value="Unassembled WGS sequence"/>
</dbReference>
<keyword evidence="1" id="KW-1133">Transmembrane helix</keyword>
<dbReference type="AlphaFoldDB" id="A0A392R6V5"/>
<feature type="transmembrane region" description="Helical" evidence="1">
    <location>
        <begin position="12"/>
        <end position="31"/>
    </location>
</feature>
<evidence type="ECO:0000313" key="2">
    <source>
        <dbReference type="EMBL" id="MCI31596.1"/>
    </source>
</evidence>
<proteinExistence type="predicted"/>
<organism evidence="2 3">
    <name type="scientific">Trifolium medium</name>
    <dbReference type="NCBI Taxonomy" id="97028"/>
    <lineage>
        <taxon>Eukaryota</taxon>
        <taxon>Viridiplantae</taxon>
        <taxon>Streptophyta</taxon>
        <taxon>Embryophyta</taxon>
        <taxon>Tracheophyta</taxon>
        <taxon>Spermatophyta</taxon>
        <taxon>Magnoliopsida</taxon>
        <taxon>eudicotyledons</taxon>
        <taxon>Gunneridae</taxon>
        <taxon>Pentapetalae</taxon>
        <taxon>rosids</taxon>
        <taxon>fabids</taxon>
        <taxon>Fabales</taxon>
        <taxon>Fabaceae</taxon>
        <taxon>Papilionoideae</taxon>
        <taxon>50 kb inversion clade</taxon>
        <taxon>NPAAA clade</taxon>
        <taxon>Hologalegina</taxon>
        <taxon>IRL clade</taxon>
        <taxon>Trifolieae</taxon>
        <taxon>Trifolium</taxon>
    </lineage>
</organism>
<reference evidence="2 3" key="1">
    <citation type="journal article" date="2018" name="Front. Plant Sci.">
        <title>Red Clover (Trifolium pratense) and Zigzag Clover (T. medium) - A Picture of Genomic Similarities and Differences.</title>
        <authorList>
            <person name="Dluhosova J."/>
            <person name="Istvanek J."/>
            <person name="Nedelnik J."/>
            <person name="Repkova J."/>
        </authorList>
    </citation>
    <scope>NUCLEOTIDE SEQUENCE [LARGE SCALE GENOMIC DNA]</scope>
    <source>
        <strain evidence="3">cv. 10/8</strain>
        <tissue evidence="2">Leaf</tissue>
    </source>
</reference>
<keyword evidence="1" id="KW-0812">Transmembrane</keyword>
<comment type="caution">
    <text evidence="2">The sequence shown here is derived from an EMBL/GenBank/DDBJ whole genome shotgun (WGS) entry which is preliminary data.</text>
</comment>